<dbReference type="RefSeq" id="WP_006702793.1">
    <property type="nucleotide sequence ID" value="NZ_KI391971.1"/>
</dbReference>
<keyword evidence="4" id="KW-0378">Hydrolase</keyword>
<dbReference type="AlphaFoldDB" id="D0BKN4"/>
<dbReference type="HOGENOM" id="CLU_009736_4_1_9"/>
<dbReference type="PANTHER" id="PTHR30255:SF2">
    <property type="entry name" value="SINGLE-STRANDED-DNA-SPECIFIC EXONUCLEASE RECJ"/>
    <property type="match status" value="1"/>
</dbReference>
<dbReference type="InterPro" id="IPR001667">
    <property type="entry name" value="DDH_dom"/>
</dbReference>
<accession>D0BKN4</accession>
<keyword evidence="3" id="KW-0540">Nuclease</keyword>
<feature type="domain" description="DHHA1" evidence="7">
    <location>
        <begin position="343"/>
        <end position="439"/>
    </location>
</feature>
<dbReference type="PANTHER" id="PTHR30255">
    <property type="entry name" value="SINGLE-STRANDED-DNA-SPECIFIC EXONUCLEASE RECJ"/>
    <property type="match status" value="1"/>
</dbReference>
<comment type="caution">
    <text evidence="10">The sequence shown here is derived from an EMBL/GenBank/DDBJ whole genome shotgun (WGS) entry which is preliminary data.</text>
</comment>
<dbReference type="NCBIfam" id="TIGR00644">
    <property type="entry name" value="recJ"/>
    <property type="match status" value="1"/>
</dbReference>
<evidence type="ECO:0000259" key="8">
    <source>
        <dbReference type="Pfam" id="PF10141"/>
    </source>
</evidence>
<dbReference type="Proteomes" id="UP000002939">
    <property type="component" value="Unassembled WGS sequence"/>
</dbReference>
<dbReference type="EMBL" id="ACRF02000013">
    <property type="protein sequence ID" value="EEW93637.1"/>
    <property type="molecule type" value="Genomic_DNA"/>
</dbReference>
<keyword evidence="5 10" id="KW-0269">Exonuclease</keyword>
<evidence type="ECO:0000256" key="2">
    <source>
        <dbReference type="ARBA" id="ARBA00019841"/>
    </source>
</evidence>
<dbReference type="GO" id="GO:0003676">
    <property type="term" value="F:nucleic acid binding"/>
    <property type="evidence" value="ECO:0007669"/>
    <property type="project" value="InterPro"/>
</dbReference>
<dbReference type="SUPFAM" id="SSF64182">
    <property type="entry name" value="DHH phosphoesterases"/>
    <property type="match status" value="1"/>
</dbReference>
<evidence type="ECO:0000259" key="6">
    <source>
        <dbReference type="Pfam" id="PF01368"/>
    </source>
</evidence>
<dbReference type="InterPro" id="IPR041122">
    <property type="entry name" value="RecJ_OB"/>
</dbReference>
<feature type="domain" description="Single-stranded-DNA-specific exonuclease RecJ C-terminal" evidence="8">
    <location>
        <begin position="567"/>
        <end position="766"/>
    </location>
</feature>
<dbReference type="InterPro" id="IPR038763">
    <property type="entry name" value="DHH_sf"/>
</dbReference>
<feature type="domain" description="DDH" evidence="6">
    <location>
        <begin position="83"/>
        <end position="227"/>
    </location>
</feature>
<dbReference type="eggNOG" id="COG0608">
    <property type="taxonomic scope" value="Bacteria"/>
</dbReference>
<dbReference type="Pfam" id="PF01368">
    <property type="entry name" value="DHH"/>
    <property type="match status" value="1"/>
</dbReference>
<sequence length="771" mass="87239">MSFANAKWDLINNEIEESSKEIAKALGLSPLLIQICRRRGYQTEEQIQEFLSSSPTLWHDPYLMYDMEKAIQRIQQAIETDESILIFGDYDADGITSTAVLYETLEMMGAQVEYYLPNRFIDGYGPNIRVFEEYLEKGVSLIITVDCGIAAHESVEWAMSQQCDVIVTDHHEIPPVLPKAYAVIHPRHPDGEYPFGDLSGAGVAFKLAHALLGELPVELAEIACIGTIADLVSLTDENRSLVKLGLQQLNQTERIGLSYLFQELQLIPGSIDEKTIGFQVGPCLNALGRLGDATPGVALFTTFDDEVAQEVVTLMQQENAKRKQIVDDITKEALELAKAQIDHKVLVLAQSNWHEGVLGIVASRIVEQLQKPTIVLGIQSDGLMAKGSARSCAQFNLYDALSYCQETLAKFGGHHMAAGLSVETVMLPGFMEAIETYAKQHPELLEDEKVIPIEEALSLSQVNVEFIDSLQALKPYGTNNAEPIFKISNILVGQKQKIGAQQQHLKLTLNSEQNQLQALIFNKGEWADSLNLQAEVEVIGTLEINEWQQNRLPQLMLKDISVKDALIFDWRTNKIRPEHLSVKKAAYLVERDALKPLVSERIDTSSKVFSMEEWIKEEKQEDFNSIVFFDCPQSKEVIQEFRKHSYTQKMYIIAYTPKSIMTMGIPTRERFVAVYQYLKTHSNVPYNEKTGELATYLKIPLDQFKVILKVFFELKFVIIENGCLSLNPESTSMDLMQSTLMKQLQEELWLERVFIYSQFSELTNWLTNMEE</sequence>
<dbReference type="Gene3D" id="3.90.1640.30">
    <property type="match status" value="1"/>
</dbReference>
<dbReference type="Pfam" id="PF10141">
    <property type="entry name" value="ssDNA-exonuc_C"/>
    <property type="match status" value="1"/>
</dbReference>
<evidence type="ECO:0000256" key="3">
    <source>
        <dbReference type="ARBA" id="ARBA00022722"/>
    </source>
</evidence>
<dbReference type="Gene3D" id="3.10.310.30">
    <property type="match status" value="1"/>
</dbReference>
<dbReference type="Pfam" id="PF17768">
    <property type="entry name" value="RecJ_OB"/>
    <property type="match status" value="1"/>
</dbReference>
<name>D0BKN4_9LACT</name>
<evidence type="ECO:0000313" key="11">
    <source>
        <dbReference type="Proteomes" id="UP000002939"/>
    </source>
</evidence>
<dbReference type="GO" id="GO:0006310">
    <property type="term" value="P:DNA recombination"/>
    <property type="evidence" value="ECO:0007669"/>
    <property type="project" value="InterPro"/>
</dbReference>
<dbReference type="Pfam" id="PF02272">
    <property type="entry name" value="DHHA1"/>
    <property type="match status" value="1"/>
</dbReference>
<reference evidence="10" key="1">
    <citation type="submission" date="2009-09" db="EMBL/GenBank/DDBJ databases">
        <authorList>
            <consortium name="The Broad Institute Genome Sequencing Platform"/>
            <person name="Ward D."/>
            <person name="Feldgarden M."/>
            <person name="Earl A."/>
            <person name="Young S.K."/>
            <person name="Zeng Q."/>
            <person name="Koehrsen M."/>
            <person name="Alvarado L."/>
            <person name="Berlin A."/>
            <person name="Bochicchio J."/>
            <person name="Borenstein D."/>
            <person name="Chapman S.B."/>
            <person name="Chen Z."/>
            <person name="Engels R."/>
            <person name="Freedman E."/>
            <person name="Gellesch M."/>
            <person name="Goldberg J."/>
            <person name="Griggs A."/>
            <person name="Gujja S."/>
            <person name="Heilman E."/>
            <person name="Heiman D."/>
            <person name="Hepburn T."/>
            <person name="Howarth C."/>
            <person name="Jen D."/>
            <person name="Larson L."/>
            <person name="Lewis B."/>
            <person name="Mehta T."/>
            <person name="Park D."/>
            <person name="Pearson M."/>
            <person name="Roberts A."/>
            <person name="Saif S."/>
            <person name="Shea T."/>
            <person name="Shenoy N."/>
            <person name="Sisk P."/>
            <person name="Stolte C."/>
            <person name="Sykes S."/>
            <person name="Thomson T."/>
            <person name="Walk T."/>
            <person name="White J."/>
            <person name="Yandava C."/>
            <person name="Sibley C.D."/>
            <person name="Field T.R."/>
            <person name="Grinwis M."/>
            <person name="Eshaghurshan C.S."/>
            <person name="Surette M.G."/>
            <person name="Haas B."/>
            <person name="Nusbaum C."/>
            <person name="Birren B."/>
        </authorList>
    </citation>
    <scope>NUCLEOTIDE SEQUENCE [LARGE SCALE GENOMIC DNA]</scope>
    <source>
        <strain evidence="10">ATCC 700633</strain>
    </source>
</reference>
<evidence type="ECO:0000256" key="1">
    <source>
        <dbReference type="ARBA" id="ARBA00005915"/>
    </source>
</evidence>
<feature type="domain" description="RecJ OB" evidence="9">
    <location>
        <begin position="455"/>
        <end position="559"/>
    </location>
</feature>
<proteinExistence type="inferred from homology"/>
<keyword evidence="11" id="KW-1185">Reference proteome</keyword>
<dbReference type="InterPro" id="IPR003156">
    <property type="entry name" value="DHHA1_dom"/>
</dbReference>
<dbReference type="GO" id="GO:0008409">
    <property type="term" value="F:5'-3' exonuclease activity"/>
    <property type="evidence" value="ECO:0007669"/>
    <property type="project" value="InterPro"/>
</dbReference>
<evidence type="ECO:0000259" key="7">
    <source>
        <dbReference type="Pfam" id="PF02272"/>
    </source>
</evidence>
<dbReference type="InterPro" id="IPR004610">
    <property type="entry name" value="RecJ"/>
</dbReference>
<protein>
    <recommendedName>
        <fullName evidence="2">Single-stranded-DNA-specific exonuclease RecJ</fullName>
    </recommendedName>
</protein>
<dbReference type="GO" id="GO:0006281">
    <property type="term" value="P:DNA repair"/>
    <property type="evidence" value="ECO:0007669"/>
    <property type="project" value="InterPro"/>
</dbReference>
<reference evidence="10" key="2">
    <citation type="submission" date="2011-10" db="EMBL/GenBank/DDBJ databases">
        <title>The Genome Sequence of Granulicatella elegans ATCC 700633.</title>
        <authorList>
            <consortium name="The Broad Institute Genome Sequencing Platform"/>
            <consortium name="The Broad Institute Genome Sequencing Center for Infectious Disease"/>
            <person name="Earl A."/>
            <person name="Ward D."/>
            <person name="Feldgarden M."/>
            <person name="Gevers D."/>
            <person name="Sibley C.D."/>
            <person name="Field T.R."/>
            <person name="Grinwis M."/>
            <person name="Eshaghurshan C.S."/>
            <person name="Surette M.G."/>
            <person name="Young S.K."/>
            <person name="Zeng Q."/>
            <person name="Gargeya S."/>
            <person name="Fitzgerald M."/>
            <person name="Haas B."/>
            <person name="Abouelleil A."/>
            <person name="Alvarado L."/>
            <person name="Arachchi H.M."/>
            <person name="Berlin A."/>
            <person name="Brown A."/>
            <person name="Chapman S.B."/>
            <person name="Chen Z."/>
            <person name="Dunbar C."/>
            <person name="Freedman E."/>
            <person name="Gearin G."/>
            <person name="Goldberg J."/>
            <person name="Griggs A."/>
            <person name="Gujja S."/>
            <person name="Heiman D."/>
            <person name="Howarth C."/>
            <person name="Larson L."/>
            <person name="Lui A."/>
            <person name="MacDonald P.J.P."/>
            <person name="Montmayeur A."/>
            <person name="Murphy C."/>
            <person name="Neiman D."/>
            <person name="Pearson M."/>
            <person name="Priest M."/>
            <person name="Roberts A."/>
            <person name="Saif S."/>
            <person name="Shea T."/>
            <person name="Shenoy N."/>
            <person name="Sisk P."/>
            <person name="Stolte C."/>
            <person name="Sykes S."/>
            <person name="Wortman J."/>
            <person name="Nusbaum C."/>
            <person name="Birren B."/>
        </authorList>
    </citation>
    <scope>NUCLEOTIDE SEQUENCE [LARGE SCALE GENOMIC DNA]</scope>
    <source>
        <strain evidence="10">ATCC 700633</strain>
    </source>
</reference>
<evidence type="ECO:0000256" key="5">
    <source>
        <dbReference type="ARBA" id="ARBA00022839"/>
    </source>
</evidence>
<evidence type="ECO:0000259" key="9">
    <source>
        <dbReference type="Pfam" id="PF17768"/>
    </source>
</evidence>
<gene>
    <name evidence="10" type="ORF">HMPREF0446_00519</name>
</gene>
<dbReference type="InterPro" id="IPR018779">
    <property type="entry name" value="RecJ_C"/>
</dbReference>
<dbReference type="InterPro" id="IPR051673">
    <property type="entry name" value="SSDNA_exonuclease_RecJ"/>
</dbReference>
<dbReference type="STRING" id="626369.HMPREF0446_00519"/>
<comment type="similarity">
    <text evidence="1">Belongs to the RecJ family.</text>
</comment>
<evidence type="ECO:0000256" key="4">
    <source>
        <dbReference type="ARBA" id="ARBA00022801"/>
    </source>
</evidence>
<dbReference type="OrthoDB" id="9809852at2"/>
<evidence type="ECO:0000313" key="10">
    <source>
        <dbReference type="EMBL" id="EEW93637.1"/>
    </source>
</evidence>
<organism evidence="10 11">
    <name type="scientific">Granulicatella elegans ATCC 700633</name>
    <dbReference type="NCBI Taxonomy" id="626369"/>
    <lineage>
        <taxon>Bacteria</taxon>
        <taxon>Bacillati</taxon>
        <taxon>Bacillota</taxon>
        <taxon>Bacilli</taxon>
        <taxon>Lactobacillales</taxon>
        <taxon>Carnobacteriaceae</taxon>
        <taxon>Granulicatella</taxon>
    </lineage>
</organism>